<evidence type="ECO:0000259" key="6">
    <source>
        <dbReference type="Pfam" id="PF00905"/>
    </source>
</evidence>
<dbReference type="Proteomes" id="UP001196980">
    <property type="component" value="Unassembled WGS sequence"/>
</dbReference>
<keyword evidence="5" id="KW-1133">Transmembrane helix</keyword>
<evidence type="ECO:0000313" key="10">
    <source>
        <dbReference type="Proteomes" id="UP001196980"/>
    </source>
</evidence>
<keyword evidence="5" id="KW-0812">Transmembrane</keyword>
<dbReference type="PANTHER" id="PTHR32282">
    <property type="entry name" value="BINDING PROTEIN TRANSPEPTIDASE, PUTATIVE-RELATED"/>
    <property type="match status" value="1"/>
</dbReference>
<proteinExistence type="inferred from homology"/>
<gene>
    <name evidence="9" type="primary">pbpC</name>
    <name evidence="9" type="ORF">HWQ67_01380</name>
</gene>
<feature type="domain" description="Penicillin-binding C-terminal" evidence="8">
    <location>
        <begin position="626"/>
        <end position="709"/>
    </location>
</feature>
<dbReference type="InterPro" id="IPR011815">
    <property type="entry name" value="PBP_1c"/>
</dbReference>
<keyword evidence="10" id="KW-1185">Reference proteome</keyword>
<dbReference type="PANTHER" id="PTHR32282:SF15">
    <property type="entry name" value="PENICILLIN-BINDING PROTEIN 1C"/>
    <property type="match status" value="1"/>
</dbReference>
<dbReference type="InterPro" id="IPR001460">
    <property type="entry name" value="PCN-bd_Tpept"/>
</dbReference>
<sequence>MKNTGNTVATVLRVLVVSVVVVALFAYLLSLGSASLTPAFQDVRDTYQSSNAILLDRHSEGLHELRINKHGRYMDWTPLKDVSPALLRAVIRIEDRRFYSHGGIDLYAIASVLLSGNIRGASTITMQLAALLDKRLRPKGVKRSLRQKWQQARTALELENSWSKPQILEAYLNLVTFRGELRGIDAASRALFDKSPGGLNEIESLLLATLISAPNASETALARRACLFAPTIAKGVSCEDITQLTKRVLRLPYHIRPTVALAPHVARKLLSKDARNVVSTIDARLQRFVLESLNYHLGLLANRNVRDGAILVVENKTGDILAYAGNSGAASSAPYVDGIVARRQAGSSLKPFLYELAIERRLFTAASLLDDSPVLIPTTSGVYVPKNYDNVYRGHVSVRTALSSSLNIPAVRTLQLVTVDAFLDRLRASGIDSLSKDADFYGFSLALGSADVTLYELVNAYRTLANGGVYTSLRLTADQEAAQGARRVADAEAVFIVSAILSDRGARATTFGLESPLATRYWSAVKTGTSKDMRDNWCIGYSDTYTVGVWVGNFSGEPMRDVTGITGAAPVWLDVMNYLHRFTSSRNPQAPPGLLLRHVRFDNGIDPDRDEWFIKGTETALVVSLAAQRQQPHIVYPVEGTIISIDPDIPHDNQMVAFRFQPEAASYQWVLNGKRIGNVGSLMWWRLQKGSFTLAIVDKNGSVTDTVSFQVR</sequence>
<name>A0ABS6RUG1_9BACT</name>
<protein>
    <submittedName>
        <fullName evidence="9">Penicillin-binding protein 1C</fullName>
    </submittedName>
</protein>
<dbReference type="NCBIfam" id="TIGR02073">
    <property type="entry name" value="PBP_1c"/>
    <property type="match status" value="1"/>
</dbReference>
<keyword evidence="5" id="KW-0472">Membrane</keyword>
<dbReference type="InterPro" id="IPR001264">
    <property type="entry name" value="Glyco_trans_51"/>
</dbReference>
<evidence type="ECO:0000256" key="1">
    <source>
        <dbReference type="ARBA" id="ARBA00004752"/>
    </source>
</evidence>
<dbReference type="Pfam" id="PF06832">
    <property type="entry name" value="BiPBP_C"/>
    <property type="match status" value="1"/>
</dbReference>
<comment type="pathway">
    <text evidence="1">Cell wall biogenesis; peptidoglycan biosynthesis.</text>
</comment>
<evidence type="ECO:0000256" key="4">
    <source>
        <dbReference type="ARBA" id="ARBA00022679"/>
    </source>
</evidence>
<dbReference type="EMBL" id="JABXWD010000013">
    <property type="protein sequence ID" value="MBV6340226.1"/>
    <property type="molecule type" value="Genomic_DNA"/>
</dbReference>
<evidence type="ECO:0000256" key="2">
    <source>
        <dbReference type="ARBA" id="ARBA00007090"/>
    </source>
</evidence>
<evidence type="ECO:0000259" key="7">
    <source>
        <dbReference type="Pfam" id="PF00912"/>
    </source>
</evidence>
<comment type="similarity">
    <text evidence="3">In the N-terminal section; belongs to the glycosyltransferase 51 family.</text>
</comment>
<comment type="similarity">
    <text evidence="2">In the C-terminal section; belongs to the transpeptidase family.</text>
</comment>
<dbReference type="Pfam" id="PF00912">
    <property type="entry name" value="Transgly"/>
    <property type="match status" value="1"/>
</dbReference>
<dbReference type="InterPro" id="IPR009647">
    <property type="entry name" value="PBP_C"/>
</dbReference>
<accession>A0ABS6RUG1</accession>
<comment type="caution">
    <text evidence="9">The sequence shown here is derived from an EMBL/GenBank/DDBJ whole genome shotgun (WGS) entry which is preliminary data.</text>
</comment>
<reference evidence="9 10" key="1">
    <citation type="journal article" date="2020" name="J Geophys Res Biogeosci">
        <title>Magnetotaxis as an Adaptation to Enable Bacterial Shuttling of Microbial Sulfur and Sulfur Cycling Across Aquatic Oxic#Anoxic Interfaces.</title>
        <authorList>
            <person name="Li J."/>
            <person name="Liu P."/>
            <person name="Wang J."/>
            <person name="Roberts A.P."/>
            <person name="Pan Y."/>
        </authorList>
    </citation>
    <scope>NUCLEOTIDE SEQUENCE [LARGE SCALE GENOMIC DNA]</scope>
    <source>
        <strain evidence="9 10">MYR-1_YQ</strain>
    </source>
</reference>
<evidence type="ECO:0000259" key="8">
    <source>
        <dbReference type="Pfam" id="PF06832"/>
    </source>
</evidence>
<evidence type="ECO:0000313" key="9">
    <source>
        <dbReference type="EMBL" id="MBV6340226.1"/>
    </source>
</evidence>
<dbReference type="Pfam" id="PF00905">
    <property type="entry name" value="Transpeptidase"/>
    <property type="match status" value="1"/>
</dbReference>
<feature type="transmembrane region" description="Helical" evidence="5">
    <location>
        <begin position="12"/>
        <end position="31"/>
    </location>
</feature>
<keyword evidence="4" id="KW-0808">Transferase</keyword>
<evidence type="ECO:0000256" key="3">
    <source>
        <dbReference type="ARBA" id="ARBA00007739"/>
    </source>
</evidence>
<feature type="domain" description="Penicillin-binding protein transpeptidase" evidence="6">
    <location>
        <begin position="308"/>
        <end position="543"/>
    </location>
</feature>
<organism evidence="9 10">
    <name type="scientific">Candidatus Magnetobacterium casense</name>
    <dbReference type="NCBI Taxonomy" id="1455061"/>
    <lineage>
        <taxon>Bacteria</taxon>
        <taxon>Pseudomonadati</taxon>
        <taxon>Nitrospirota</taxon>
        <taxon>Thermodesulfovibrionia</taxon>
        <taxon>Thermodesulfovibrionales</taxon>
        <taxon>Candidatus Magnetobacteriaceae</taxon>
        <taxon>Candidatus Magnetobacterium</taxon>
    </lineage>
</organism>
<dbReference type="InterPro" id="IPR050396">
    <property type="entry name" value="Glycosyltr_51/Transpeptidase"/>
</dbReference>
<dbReference type="RefSeq" id="WP_218250849.1">
    <property type="nucleotide sequence ID" value="NZ_JABXWD010000013.1"/>
</dbReference>
<evidence type="ECO:0000256" key="5">
    <source>
        <dbReference type="SAM" id="Phobius"/>
    </source>
</evidence>
<feature type="domain" description="Glycosyl transferase family 51" evidence="7">
    <location>
        <begin position="70"/>
        <end position="219"/>
    </location>
</feature>